<evidence type="ECO:0000256" key="2">
    <source>
        <dbReference type="ARBA" id="ARBA00010663"/>
    </source>
</evidence>
<keyword evidence="6" id="KW-0552">Olfaction</keyword>
<sequence>MQWSHQPSSGHKGNTLKKKKSCHSCHKASVNEKCHALSPGLLSLSWSPGEARPQGPWGGRCDSISLEPLGPALNLGHPHCSLGPSQAKVRVLPPGTEEELELQEGTLGEPAFPQRFWRVLLRHIRAVLTPQNALPARVLRCLLPCQTHSDCSPDRVTALIWICRHQCDTDVHCSFCPVTEFIILGLAKTPELRRLLFLIFLLVYLVAFLGNMLIVVAIACNTTLHTPMYVLLLALAIVDIICTTSIMPKMLGTMLASGKTISYGGCMSQLFFFTWSLGAEMVLFTAMAYDRYVAICFPLRYSTIMSHCTCVTLLGTVMAIAIINSGVNTGLTLRLTFCGPNTIDHFFCEIPPLLALSCSPVRVNEVMVYVADITLAVGDFALTCISYGFIVAALLRLRTVPCSSHLTVVCLYYSPVIYTYIRPASSYSFDRDKVVAALYTLVTPTLNPVVYSFRNKEMQAGIRKVFASLKHNGLER</sequence>
<dbReference type="CDD" id="cd15232">
    <property type="entry name" value="7tmA_OR13-like"/>
    <property type="match status" value="1"/>
</dbReference>
<evidence type="ECO:0000256" key="6">
    <source>
        <dbReference type="ARBA" id="ARBA00022725"/>
    </source>
</evidence>
<evidence type="ECO:0000313" key="14">
    <source>
        <dbReference type="EMBL" id="ELW62411.1"/>
    </source>
</evidence>
<feature type="transmembrane region" description="Helical" evidence="12">
    <location>
        <begin position="402"/>
        <end position="421"/>
    </location>
</feature>
<dbReference type="Proteomes" id="UP000011518">
    <property type="component" value="Unassembled WGS sequence"/>
</dbReference>
<evidence type="ECO:0000256" key="5">
    <source>
        <dbReference type="ARBA" id="ARBA00022692"/>
    </source>
</evidence>
<dbReference type="InterPro" id="IPR000725">
    <property type="entry name" value="Olfact_rcpt"/>
</dbReference>
<feature type="transmembrane region" description="Helical" evidence="12">
    <location>
        <begin position="267"/>
        <end position="289"/>
    </location>
</feature>
<dbReference type="EMBL" id="KB320820">
    <property type="protein sequence ID" value="ELW62411.1"/>
    <property type="molecule type" value="Genomic_DNA"/>
</dbReference>
<evidence type="ECO:0000256" key="4">
    <source>
        <dbReference type="ARBA" id="ARBA00022606"/>
    </source>
</evidence>
<comment type="similarity">
    <text evidence="2">Belongs to the G-protein coupled receptor 1 family.</text>
</comment>
<dbReference type="SMART" id="SM01381">
    <property type="entry name" value="7TM_GPCR_Srsx"/>
    <property type="match status" value="1"/>
</dbReference>
<keyword evidence="3" id="KW-1003">Cell membrane</keyword>
<dbReference type="PANTHER" id="PTHR26452">
    <property type="entry name" value="OLFACTORY RECEPTOR"/>
    <property type="match status" value="1"/>
</dbReference>
<dbReference type="AlphaFoldDB" id="L9KI55"/>
<evidence type="ECO:0000256" key="9">
    <source>
        <dbReference type="ARBA" id="ARBA00023136"/>
    </source>
</evidence>
<keyword evidence="4" id="KW-0716">Sensory transduction</keyword>
<dbReference type="PRINTS" id="PR00245">
    <property type="entry name" value="OLFACTORYR"/>
</dbReference>
<evidence type="ECO:0000256" key="8">
    <source>
        <dbReference type="ARBA" id="ARBA00023040"/>
    </source>
</evidence>
<dbReference type="FunCoup" id="L9KI55">
    <property type="interactions" value="407"/>
</dbReference>
<dbReference type="SUPFAM" id="SSF81321">
    <property type="entry name" value="Family A G protein-coupled receptor-like"/>
    <property type="match status" value="1"/>
</dbReference>
<dbReference type="GO" id="GO:0005886">
    <property type="term" value="C:plasma membrane"/>
    <property type="evidence" value="ECO:0007669"/>
    <property type="project" value="UniProtKB-SubCell"/>
</dbReference>
<evidence type="ECO:0000256" key="7">
    <source>
        <dbReference type="ARBA" id="ARBA00022989"/>
    </source>
</evidence>
<feature type="transmembrane region" description="Helical" evidence="12">
    <location>
        <begin position="433"/>
        <end position="453"/>
    </location>
</feature>
<evidence type="ECO:0000256" key="12">
    <source>
        <dbReference type="SAM" id="Phobius"/>
    </source>
</evidence>
<keyword evidence="15" id="KW-1185">Reference proteome</keyword>
<keyword evidence="5 12" id="KW-0812">Transmembrane</keyword>
<dbReference type="PROSITE" id="PS50262">
    <property type="entry name" value="G_PROTEIN_RECEP_F1_2"/>
    <property type="match status" value="1"/>
</dbReference>
<feature type="domain" description="G-protein coupled receptors family 1 profile" evidence="13">
    <location>
        <begin position="210"/>
        <end position="451"/>
    </location>
</feature>
<organism evidence="14 15">
    <name type="scientific">Tupaia chinensis</name>
    <name type="common">Chinese tree shrew</name>
    <name type="synonym">Tupaia belangeri chinensis</name>
    <dbReference type="NCBI Taxonomy" id="246437"/>
    <lineage>
        <taxon>Eukaryota</taxon>
        <taxon>Metazoa</taxon>
        <taxon>Chordata</taxon>
        <taxon>Craniata</taxon>
        <taxon>Vertebrata</taxon>
        <taxon>Euteleostomi</taxon>
        <taxon>Mammalia</taxon>
        <taxon>Eutheria</taxon>
        <taxon>Euarchontoglires</taxon>
        <taxon>Scandentia</taxon>
        <taxon>Tupaiidae</taxon>
        <taxon>Tupaia</taxon>
    </lineage>
</organism>
<evidence type="ECO:0000313" key="15">
    <source>
        <dbReference type="Proteomes" id="UP000011518"/>
    </source>
</evidence>
<evidence type="ECO:0000256" key="10">
    <source>
        <dbReference type="ARBA" id="ARBA00023170"/>
    </source>
</evidence>
<name>L9KI55_TUPCH</name>
<feature type="transmembrane region" description="Helical" evidence="12">
    <location>
        <begin position="373"/>
        <end position="395"/>
    </location>
</feature>
<dbReference type="Pfam" id="PF13853">
    <property type="entry name" value="7tm_4"/>
    <property type="match status" value="1"/>
</dbReference>
<dbReference type="InParanoid" id="L9KI55"/>
<keyword evidence="9 12" id="KW-0472">Membrane</keyword>
<evidence type="ECO:0000256" key="3">
    <source>
        <dbReference type="ARBA" id="ARBA00022475"/>
    </source>
</evidence>
<keyword evidence="11" id="KW-0807">Transducer</keyword>
<feature type="transmembrane region" description="Helical" evidence="12">
    <location>
        <begin position="301"/>
        <end position="323"/>
    </location>
</feature>
<protein>
    <submittedName>
        <fullName evidence="14">Olfactory receptor 13G1</fullName>
    </submittedName>
</protein>
<feature type="transmembrane region" description="Helical" evidence="12">
    <location>
        <begin position="195"/>
        <end position="216"/>
    </location>
</feature>
<feature type="transmembrane region" description="Helical" evidence="12">
    <location>
        <begin position="228"/>
        <end position="247"/>
    </location>
</feature>
<evidence type="ECO:0000259" key="13">
    <source>
        <dbReference type="PROSITE" id="PS50262"/>
    </source>
</evidence>
<dbReference type="InterPro" id="IPR000276">
    <property type="entry name" value="GPCR_Rhodpsn"/>
</dbReference>
<dbReference type="STRING" id="246437.L9KI55"/>
<dbReference type="FunFam" id="1.20.1070.10:FF:000015">
    <property type="entry name" value="Olfactory receptor"/>
    <property type="match status" value="1"/>
</dbReference>
<keyword evidence="10 14" id="KW-0675">Receptor</keyword>
<gene>
    <name evidence="14" type="ORF">TREES_T100020719</name>
</gene>
<proteinExistence type="inferred from homology"/>
<dbReference type="eggNOG" id="ENOG502SKP5">
    <property type="taxonomic scope" value="Eukaryota"/>
</dbReference>
<dbReference type="GO" id="GO:0004930">
    <property type="term" value="F:G protein-coupled receptor activity"/>
    <property type="evidence" value="ECO:0007669"/>
    <property type="project" value="UniProtKB-KW"/>
</dbReference>
<reference evidence="15" key="2">
    <citation type="journal article" date="2013" name="Nat. Commun.">
        <title>Genome of the Chinese tree shrew.</title>
        <authorList>
            <person name="Fan Y."/>
            <person name="Huang Z.Y."/>
            <person name="Cao C.C."/>
            <person name="Chen C.S."/>
            <person name="Chen Y.X."/>
            <person name="Fan D.D."/>
            <person name="He J."/>
            <person name="Hou H.L."/>
            <person name="Hu L."/>
            <person name="Hu X.T."/>
            <person name="Jiang X.T."/>
            <person name="Lai R."/>
            <person name="Lang Y.S."/>
            <person name="Liang B."/>
            <person name="Liao S.G."/>
            <person name="Mu D."/>
            <person name="Ma Y.Y."/>
            <person name="Niu Y.Y."/>
            <person name="Sun X.Q."/>
            <person name="Xia J.Q."/>
            <person name="Xiao J."/>
            <person name="Xiong Z.Q."/>
            <person name="Xu L."/>
            <person name="Yang L."/>
            <person name="Zhang Y."/>
            <person name="Zhao W."/>
            <person name="Zhao X.D."/>
            <person name="Zheng Y.T."/>
            <person name="Zhou J.M."/>
            <person name="Zhu Y.B."/>
            <person name="Zhang G.J."/>
            <person name="Wang J."/>
            <person name="Yao Y.G."/>
        </authorList>
    </citation>
    <scope>NUCLEOTIDE SEQUENCE [LARGE SCALE GENOMIC DNA]</scope>
</reference>
<accession>L9KI55</accession>
<reference evidence="15" key="1">
    <citation type="submission" date="2012-07" db="EMBL/GenBank/DDBJ databases">
        <title>Genome of the Chinese tree shrew, a rising model animal genetically related to primates.</title>
        <authorList>
            <person name="Zhang G."/>
            <person name="Fan Y."/>
            <person name="Yao Y."/>
            <person name="Huang Z."/>
        </authorList>
    </citation>
    <scope>NUCLEOTIDE SEQUENCE [LARGE SCALE GENOMIC DNA]</scope>
</reference>
<dbReference type="InterPro" id="IPR050516">
    <property type="entry name" value="Olfactory_GPCR"/>
</dbReference>
<dbReference type="InterPro" id="IPR017452">
    <property type="entry name" value="GPCR_Rhodpsn_7TM"/>
</dbReference>
<dbReference type="GO" id="GO:0004984">
    <property type="term" value="F:olfactory receptor activity"/>
    <property type="evidence" value="ECO:0007669"/>
    <property type="project" value="InterPro"/>
</dbReference>
<dbReference type="Gene3D" id="1.20.1070.10">
    <property type="entry name" value="Rhodopsin 7-helix transmembrane proteins"/>
    <property type="match status" value="1"/>
</dbReference>
<dbReference type="PRINTS" id="PR00237">
    <property type="entry name" value="GPCRRHODOPSN"/>
</dbReference>
<keyword evidence="7 12" id="KW-1133">Transmembrane helix</keyword>
<evidence type="ECO:0000256" key="1">
    <source>
        <dbReference type="ARBA" id="ARBA00004651"/>
    </source>
</evidence>
<evidence type="ECO:0000256" key="11">
    <source>
        <dbReference type="ARBA" id="ARBA00023224"/>
    </source>
</evidence>
<keyword evidence="8" id="KW-0297">G-protein coupled receptor</keyword>
<comment type="subcellular location">
    <subcellularLocation>
        <location evidence="1">Cell membrane</location>
        <topology evidence="1">Multi-pass membrane protein</topology>
    </subcellularLocation>
</comment>
<dbReference type="FunFam" id="1.10.1220.70:FF:000001">
    <property type="entry name" value="Olfactory receptor"/>
    <property type="match status" value="1"/>
</dbReference>